<dbReference type="SUPFAM" id="SSF116726">
    <property type="entry name" value="TrkA C-terminal domain-like"/>
    <property type="match status" value="1"/>
</dbReference>
<evidence type="ECO:0000259" key="9">
    <source>
        <dbReference type="PROSITE" id="PS51202"/>
    </source>
</evidence>
<dbReference type="InterPro" id="IPR050144">
    <property type="entry name" value="AAE_transporter"/>
</dbReference>
<comment type="caution">
    <text evidence="10">The sequence shown here is derived from an EMBL/GenBank/DDBJ whole genome shotgun (WGS) entry which is preliminary data.</text>
</comment>
<feature type="transmembrane region" description="Helical" evidence="8">
    <location>
        <begin position="70"/>
        <end position="89"/>
    </location>
</feature>
<comment type="similarity">
    <text evidence="2">Belongs to the AAE transporter (TC 2.A.81) family.</text>
</comment>
<keyword evidence="4" id="KW-1003">Cell membrane</keyword>
<keyword evidence="6 8" id="KW-1133">Transmembrane helix</keyword>
<dbReference type="InterPro" id="IPR036721">
    <property type="entry name" value="RCK_C_sf"/>
</dbReference>
<feature type="transmembrane region" description="Helical" evidence="8">
    <location>
        <begin position="37"/>
        <end position="58"/>
    </location>
</feature>
<reference evidence="10 11" key="1">
    <citation type="submission" date="2020-08" db="EMBL/GenBank/DDBJ databases">
        <title>A Genomic Blueprint of the Chicken Gut Microbiome.</title>
        <authorList>
            <person name="Gilroy R."/>
            <person name="Ravi A."/>
            <person name="Getino M."/>
            <person name="Pursley I."/>
            <person name="Horton D.L."/>
            <person name="Alikhan N.-F."/>
            <person name="Baker D."/>
            <person name="Gharbi K."/>
            <person name="Hall N."/>
            <person name="Watson M."/>
            <person name="Adriaenssens E.M."/>
            <person name="Foster-Nyarko E."/>
            <person name="Jarju S."/>
            <person name="Secka A."/>
            <person name="Antonio M."/>
            <person name="Oren A."/>
            <person name="Chaudhuri R."/>
            <person name="La Ragione R.M."/>
            <person name="Hildebrand F."/>
            <person name="Pallen M.J."/>
        </authorList>
    </citation>
    <scope>NUCLEOTIDE SEQUENCE [LARGE SCALE GENOMIC DNA]</scope>
    <source>
        <strain evidence="10 11">Sa4CUA7</strain>
    </source>
</reference>
<name>A0ABR8S1J7_9MICO</name>
<evidence type="ECO:0000313" key="11">
    <source>
        <dbReference type="Proteomes" id="UP000648352"/>
    </source>
</evidence>
<evidence type="ECO:0000256" key="7">
    <source>
        <dbReference type="ARBA" id="ARBA00023136"/>
    </source>
</evidence>
<keyword evidence="5 8" id="KW-0812">Transmembrane</keyword>
<evidence type="ECO:0000256" key="5">
    <source>
        <dbReference type="ARBA" id="ARBA00022692"/>
    </source>
</evidence>
<keyword evidence="7 8" id="KW-0472">Membrane</keyword>
<evidence type="ECO:0000256" key="6">
    <source>
        <dbReference type="ARBA" id="ARBA00022989"/>
    </source>
</evidence>
<dbReference type="EMBL" id="JACSQP010000003">
    <property type="protein sequence ID" value="MBD7957357.1"/>
    <property type="molecule type" value="Genomic_DNA"/>
</dbReference>
<feature type="transmembrane region" description="Helical" evidence="8">
    <location>
        <begin position="442"/>
        <end position="462"/>
    </location>
</feature>
<feature type="transmembrane region" description="Helical" evidence="8">
    <location>
        <begin position="415"/>
        <end position="436"/>
    </location>
</feature>
<dbReference type="PANTHER" id="PTHR30445:SF3">
    <property type="entry name" value="TRANSPORT PROTEIN YIDE-RELATED"/>
    <property type="match status" value="1"/>
</dbReference>
<sequence>MRPVFEFLAAQPVLTVFLLVGLGSALGRVRIAGISLGAIGVLFGAMGLTAWGVSTGVAIELPALIGDMGLVLFAFCVGLIAGPSFGHALRTAYPLLLVVTGVLVLAAAVAFFLGRAMGVSVLTIAGTFAGAVTNTPALAATGGSPEATVGYASAYVFGVIGPMLAIGLALRHRTDEAGEAVPLVDKAVRIDTTARPTAGELSTRYGGRITFSRLRPKGGGDMATVGPETELPPGGVVNVIGPQDAVDAVADELGHASSLDIVQDRTNLEYHRMILSNPKLAGRPLASLGLRERFGATIPRVRRGDVDIVATGALVLQQGDRLQVVGPRAAMPQLAELIGDSERGISDINPVALALGIAAGIGIGLIQVPIPGGGTFALGVAAGTLVVGLILGRIRRIGPIVTTLPSTAANVLSELGLLIFLAYAGTKAGSLIISAITSGEILRLLLLGFVITAIVVAGTYLVARHVLRTGGTRLSGVLSGTLTNPALLAFANTRTGYDMRVALAYTLVYPAAMVVKILLAQVLVTL</sequence>
<comment type="subcellular location">
    <subcellularLocation>
        <location evidence="1">Cell membrane</location>
        <topology evidence="1">Multi-pass membrane protein</topology>
    </subcellularLocation>
</comment>
<organism evidence="10 11">
    <name type="scientific">Microbacterium pullorum</name>
    <dbReference type="NCBI Taxonomy" id="2762236"/>
    <lineage>
        <taxon>Bacteria</taxon>
        <taxon>Bacillati</taxon>
        <taxon>Actinomycetota</taxon>
        <taxon>Actinomycetes</taxon>
        <taxon>Micrococcales</taxon>
        <taxon>Microbacteriaceae</taxon>
        <taxon>Microbacterium</taxon>
    </lineage>
</organism>
<feature type="transmembrane region" description="Helical" evidence="8">
    <location>
        <begin position="503"/>
        <end position="524"/>
    </location>
</feature>
<evidence type="ECO:0000256" key="8">
    <source>
        <dbReference type="SAM" id="Phobius"/>
    </source>
</evidence>
<dbReference type="Proteomes" id="UP000648352">
    <property type="component" value="Unassembled WGS sequence"/>
</dbReference>
<feature type="domain" description="RCK C-terminal" evidence="9">
    <location>
        <begin position="256"/>
        <end position="340"/>
    </location>
</feature>
<evidence type="ECO:0000256" key="2">
    <source>
        <dbReference type="ARBA" id="ARBA00009854"/>
    </source>
</evidence>
<keyword evidence="11" id="KW-1185">Reference proteome</keyword>
<feature type="transmembrane region" description="Helical" evidence="8">
    <location>
        <begin position="351"/>
        <end position="370"/>
    </location>
</feature>
<gene>
    <name evidence="10" type="ORF">H9651_06875</name>
</gene>
<evidence type="ECO:0000256" key="3">
    <source>
        <dbReference type="ARBA" id="ARBA00022448"/>
    </source>
</evidence>
<dbReference type="NCBIfam" id="TIGR01625">
    <property type="entry name" value="YidE_YbjL_dupl"/>
    <property type="match status" value="1"/>
</dbReference>
<feature type="transmembrane region" description="Helical" evidence="8">
    <location>
        <begin position="152"/>
        <end position="170"/>
    </location>
</feature>
<dbReference type="PANTHER" id="PTHR30445">
    <property type="entry name" value="K(+)_H(+) ANTIPORTER SUBUNIT KHTT"/>
    <property type="match status" value="1"/>
</dbReference>
<dbReference type="Gene3D" id="3.30.70.1450">
    <property type="entry name" value="Regulator of K+ conductance, C-terminal domain"/>
    <property type="match status" value="1"/>
</dbReference>
<keyword evidence="3" id="KW-0813">Transport</keyword>
<evidence type="ECO:0000313" key="10">
    <source>
        <dbReference type="EMBL" id="MBD7957357.1"/>
    </source>
</evidence>
<feature type="transmembrane region" description="Helical" evidence="8">
    <location>
        <begin position="95"/>
        <end position="114"/>
    </location>
</feature>
<dbReference type="Pfam" id="PF06826">
    <property type="entry name" value="Asp-Al_Ex"/>
    <property type="match status" value="2"/>
</dbReference>
<evidence type="ECO:0000256" key="1">
    <source>
        <dbReference type="ARBA" id="ARBA00004651"/>
    </source>
</evidence>
<dbReference type="Pfam" id="PF02080">
    <property type="entry name" value="TrkA_C"/>
    <property type="match status" value="1"/>
</dbReference>
<dbReference type="InterPro" id="IPR006037">
    <property type="entry name" value="RCK_C"/>
</dbReference>
<evidence type="ECO:0000256" key="4">
    <source>
        <dbReference type="ARBA" id="ARBA00022475"/>
    </source>
</evidence>
<dbReference type="RefSeq" id="WP_191718527.1">
    <property type="nucleotide sequence ID" value="NZ_JACSQP010000003.1"/>
</dbReference>
<proteinExistence type="inferred from homology"/>
<dbReference type="PROSITE" id="PS51202">
    <property type="entry name" value="RCK_C"/>
    <property type="match status" value="1"/>
</dbReference>
<protein>
    <recommendedName>
        <fullName evidence="9">RCK C-terminal domain-containing protein</fullName>
    </recommendedName>
</protein>
<dbReference type="InterPro" id="IPR006512">
    <property type="entry name" value="YidE_YbjL"/>
</dbReference>
<feature type="transmembrane region" description="Helical" evidence="8">
    <location>
        <begin position="376"/>
        <end position="394"/>
    </location>
</feature>
<accession>A0ABR8S1J7</accession>